<accession>A0ABQ5BDD0</accession>
<proteinExistence type="predicted"/>
<evidence type="ECO:0000313" key="2">
    <source>
        <dbReference type="Proteomes" id="UP001151760"/>
    </source>
</evidence>
<reference evidence="1" key="1">
    <citation type="journal article" date="2022" name="Int. J. Mol. Sci.">
        <title>Draft Genome of Tanacetum Coccineum: Genomic Comparison of Closely Related Tanacetum-Family Plants.</title>
        <authorList>
            <person name="Yamashiro T."/>
            <person name="Shiraishi A."/>
            <person name="Nakayama K."/>
            <person name="Satake H."/>
        </authorList>
    </citation>
    <scope>NUCLEOTIDE SEQUENCE</scope>
</reference>
<comment type="caution">
    <text evidence="1">The sequence shown here is derived from an EMBL/GenBank/DDBJ whole genome shotgun (WGS) entry which is preliminary data.</text>
</comment>
<protein>
    <submittedName>
        <fullName evidence="1">Uncharacterized protein</fullName>
    </submittedName>
</protein>
<evidence type="ECO:0000313" key="1">
    <source>
        <dbReference type="EMBL" id="GJT11551.1"/>
    </source>
</evidence>
<gene>
    <name evidence="1" type="ORF">Tco_0858593</name>
</gene>
<dbReference type="EMBL" id="BQNB010013076">
    <property type="protein sequence ID" value="GJT11551.1"/>
    <property type="molecule type" value="Genomic_DNA"/>
</dbReference>
<keyword evidence="2" id="KW-1185">Reference proteome</keyword>
<organism evidence="1 2">
    <name type="scientific">Tanacetum coccineum</name>
    <dbReference type="NCBI Taxonomy" id="301880"/>
    <lineage>
        <taxon>Eukaryota</taxon>
        <taxon>Viridiplantae</taxon>
        <taxon>Streptophyta</taxon>
        <taxon>Embryophyta</taxon>
        <taxon>Tracheophyta</taxon>
        <taxon>Spermatophyta</taxon>
        <taxon>Magnoliopsida</taxon>
        <taxon>eudicotyledons</taxon>
        <taxon>Gunneridae</taxon>
        <taxon>Pentapetalae</taxon>
        <taxon>asterids</taxon>
        <taxon>campanulids</taxon>
        <taxon>Asterales</taxon>
        <taxon>Asteraceae</taxon>
        <taxon>Asteroideae</taxon>
        <taxon>Anthemideae</taxon>
        <taxon>Anthemidinae</taxon>
        <taxon>Tanacetum</taxon>
    </lineage>
</organism>
<reference evidence="1" key="2">
    <citation type="submission" date="2022-01" db="EMBL/GenBank/DDBJ databases">
        <authorList>
            <person name="Yamashiro T."/>
            <person name="Shiraishi A."/>
            <person name="Satake H."/>
            <person name="Nakayama K."/>
        </authorList>
    </citation>
    <scope>NUCLEOTIDE SEQUENCE</scope>
</reference>
<name>A0ABQ5BDD0_9ASTR</name>
<dbReference type="Proteomes" id="UP001151760">
    <property type="component" value="Unassembled WGS sequence"/>
</dbReference>
<sequence>MLLTTQSRSLVSGENVEETTTLRYARKTAIRLSVYSAHTLGDIRVTDTDYDLETEMSVQTKRDEKDTRSAAMRRSHCVRVLSESRVDSENRRKQLQKLSQIVWGKLRWSTFSHVAYVSCASVYWCAQGLQSVEGDDLGLDVWKRLFSVRFKYVSDSDTMSRYTSDTLKTSVKGLSRVSI</sequence>